<comment type="caution">
    <text evidence="6">The sequence shown here is derived from an EMBL/GenBank/DDBJ whole genome shotgun (WGS) entry which is preliminary data.</text>
</comment>
<dbReference type="PROSITE" id="PS00061">
    <property type="entry name" value="ADH_SHORT"/>
    <property type="match status" value="1"/>
</dbReference>
<dbReference type="InterPro" id="IPR051687">
    <property type="entry name" value="Peroxisomal_Beta-Oxidation"/>
</dbReference>
<comment type="similarity">
    <text evidence="1 3">Belongs to the short-chain dehydrogenases/reductases (SDR) family.</text>
</comment>
<dbReference type="PANTHER" id="PTHR45024:SF2">
    <property type="entry name" value="SCP2 DOMAIN-CONTAINING PROTEIN"/>
    <property type="match status" value="1"/>
</dbReference>
<evidence type="ECO:0000256" key="2">
    <source>
        <dbReference type="ARBA" id="ARBA00023002"/>
    </source>
</evidence>
<evidence type="ECO:0000256" key="4">
    <source>
        <dbReference type="SAM" id="MobiDB-lite"/>
    </source>
</evidence>
<keyword evidence="7" id="KW-1185">Reference proteome</keyword>
<dbReference type="PANTHER" id="PTHR45024">
    <property type="entry name" value="DEHYDROGENASES, SHORT CHAIN"/>
    <property type="match status" value="1"/>
</dbReference>
<evidence type="ECO:0000259" key="5">
    <source>
        <dbReference type="SMART" id="SM00822"/>
    </source>
</evidence>
<evidence type="ECO:0000256" key="1">
    <source>
        <dbReference type="ARBA" id="ARBA00006484"/>
    </source>
</evidence>
<dbReference type="PRINTS" id="PR00080">
    <property type="entry name" value="SDRFAMILY"/>
</dbReference>
<dbReference type="Proteomes" id="UP001500908">
    <property type="component" value="Unassembled WGS sequence"/>
</dbReference>
<accession>A0ABP7F5H5</accession>
<evidence type="ECO:0000256" key="3">
    <source>
        <dbReference type="RuleBase" id="RU000363"/>
    </source>
</evidence>
<feature type="domain" description="Ketoreductase" evidence="5">
    <location>
        <begin position="49"/>
        <end position="230"/>
    </location>
</feature>
<gene>
    <name evidence="6" type="ORF">GCM10022402_10570</name>
</gene>
<dbReference type="InterPro" id="IPR020904">
    <property type="entry name" value="Sc_DH/Rdtase_CS"/>
</dbReference>
<sequence length="330" mass="34065">MTVAGSTGPGPPLTDRHTAPGQPPTRHTPTHKNATVAADDTEPGVLAGRAVVVTGAGQGLGRAYAIHAAGCGAAVVVNDVDEARAHEVAEEIAAAGGTAVAAGHDVSDAERARDLIEVCQDAFGSVDGLINNAGRYHEALPWEEDPERLRALLAVNVLGTMYCGGAAAAAMARQSHGAMVNASSGGAFGFPGTGAYGASKAAILSLTYSWALDFEPVGLRVNAISPMAATRMTSSAFARSLVPADRTPERIAPLVTYLLSDRAAGVTGQFFRFDGQRLRVVPQYAFSEHPEVENAQWDVAAVDAALAGPLADHLAPYGVERVAPPRSRGR</sequence>
<dbReference type="InterPro" id="IPR036291">
    <property type="entry name" value="NAD(P)-bd_dom_sf"/>
</dbReference>
<dbReference type="Pfam" id="PF00106">
    <property type="entry name" value="adh_short"/>
    <property type="match status" value="1"/>
</dbReference>
<keyword evidence="2" id="KW-0560">Oxidoreductase</keyword>
<evidence type="ECO:0000313" key="6">
    <source>
        <dbReference type="EMBL" id="GAA3731746.1"/>
    </source>
</evidence>
<organism evidence="6 7">
    <name type="scientific">Salinactinospora qingdaonensis</name>
    <dbReference type="NCBI Taxonomy" id="702744"/>
    <lineage>
        <taxon>Bacteria</taxon>
        <taxon>Bacillati</taxon>
        <taxon>Actinomycetota</taxon>
        <taxon>Actinomycetes</taxon>
        <taxon>Streptosporangiales</taxon>
        <taxon>Nocardiopsidaceae</taxon>
        <taxon>Salinactinospora</taxon>
    </lineage>
</organism>
<dbReference type="CDD" id="cd05233">
    <property type="entry name" value="SDR_c"/>
    <property type="match status" value="1"/>
</dbReference>
<dbReference type="PRINTS" id="PR00081">
    <property type="entry name" value="GDHRDH"/>
</dbReference>
<reference evidence="7" key="1">
    <citation type="journal article" date="2019" name="Int. J. Syst. Evol. Microbiol.">
        <title>The Global Catalogue of Microorganisms (GCM) 10K type strain sequencing project: providing services to taxonomists for standard genome sequencing and annotation.</title>
        <authorList>
            <consortium name="The Broad Institute Genomics Platform"/>
            <consortium name="The Broad Institute Genome Sequencing Center for Infectious Disease"/>
            <person name="Wu L."/>
            <person name="Ma J."/>
        </authorList>
    </citation>
    <scope>NUCLEOTIDE SEQUENCE [LARGE SCALE GENOMIC DNA]</scope>
    <source>
        <strain evidence="7">JCM 17137</strain>
    </source>
</reference>
<dbReference type="Gene3D" id="3.40.50.720">
    <property type="entry name" value="NAD(P)-binding Rossmann-like Domain"/>
    <property type="match status" value="1"/>
</dbReference>
<dbReference type="SUPFAM" id="SSF51735">
    <property type="entry name" value="NAD(P)-binding Rossmann-fold domains"/>
    <property type="match status" value="1"/>
</dbReference>
<dbReference type="InterPro" id="IPR002347">
    <property type="entry name" value="SDR_fam"/>
</dbReference>
<dbReference type="EMBL" id="BAABDD010000003">
    <property type="protein sequence ID" value="GAA3731746.1"/>
    <property type="molecule type" value="Genomic_DNA"/>
</dbReference>
<protein>
    <submittedName>
        <fullName evidence="6">SDR family oxidoreductase</fullName>
    </submittedName>
</protein>
<name>A0ABP7F5H5_9ACTN</name>
<dbReference type="InterPro" id="IPR057326">
    <property type="entry name" value="KR_dom"/>
</dbReference>
<proteinExistence type="inferred from homology"/>
<dbReference type="SMART" id="SM00822">
    <property type="entry name" value="PKS_KR"/>
    <property type="match status" value="1"/>
</dbReference>
<evidence type="ECO:0000313" key="7">
    <source>
        <dbReference type="Proteomes" id="UP001500908"/>
    </source>
</evidence>
<feature type="region of interest" description="Disordered" evidence="4">
    <location>
        <begin position="1"/>
        <end position="41"/>
    </location>
</feature>